<dbReference type="CDD" id="cd19757">
    <property type="entry name" value="Bbox1"/>
    <property type="match status" value="1"/>
</dbReference>
<dbReference type="SMART" id="SM00336">
    <property type="entry name" value="BBOX"/>
    <property type="match status" value="2"/>
</dbReference>
<dbReference type="AlphaFoldDB" id="A0AAD9K381"/>
<keyword evidence="2" id="KW-0175">Coiled coil</keyword>
<dbReference type="PANTHER" id="PTHR25462">
    <property type="entry name" value="BONUS, ISOFORM C-RELATED"/>
    <property type="match status" value="1"/>
</dbReference>
<evidence type="ECO:0000313" key="5">
    <source>
        <dbReference type="EMBL" id="KAK2163922.1"/>
    </source>
</evidence>
<dbReference type="GO" id="GO:0008270">
    <property type="term" value="F:zinc ion binding"/>
    <property type="evidence" value="ECO:0007669"/>
    <property type="project" value="UniProtKB-KW"/>
</dbReference>
<dbReference type="GO" id="GO:0005654">
    <property type="term" value="C:nucleoplasm"/>
    <property type="evidence" value="ECO:0007669"/>
    <property type="project" value="TreeGrafter"/>
</dbReference>
<organism evidence="5 6">
    <name type="scientific">Paralvinella palmiformis</name>
    <dbReference type="NCBI Taxonomy" id="53620"/>
    <lineage>
        <taxon>Eukaryota</taxon>
        <taxon>Metazoa</taxon>
        <taxon>Spiralia</taxon>
        <taxon>Lophotrochozoa</taxon>
        <taxon>Annelida</taxon>
        <taxon>Polychaeta</taxon>
        <taxon>Sedentaria</taxon>
        <taxon>Canalipalpata</taxon>
        <taxon>Terebellida</taxon>
        <taxon>Terebelliformia</taxon>
        <taxon>Alvinellidae</taxon>
        <taxon>Paralvinella</taxon>
    </lineage>
</organism>
<dbReference type="PANTHER" id="PTHR25462:SF296">
    <property type="entry name" value="MEIOTIC P26, ISOFORM F"/>
    <property type="match status" value="1"/>
</dbReference>
<evidence type="ECO:0000256" key="1">
    <source>
        <dbReference type="PROSITE-ProRule" id="PRU00024"/>
    </source>
</evidence>
<dbReference type="InterPro" id="IPR000315">
    <property type="entry name" value="Znf_B-box"/>
</dbReference>
<keyword evidence="1" id="KW-0479">Metal-binding</keyword>
<dbReference type="GO" id="GO:0061630">
    <property type="term" value="F:ubiquitin protein ligase activity"/>
    <property type="evidence" value="ECO:0007669"/>
    <property type="project" value="TreeGrafter"/>
</dbReference>
<keyword evidence="6" id="KW-1185">Reference proteome</keyword>
<feature type="region of interest" description="Disordered" evidence="3">
    <location>
        <begin position="265"/>
        <end position="287"/>
    </location>
</feature>
<feature type="region of interest" description="Disordered" evidence="3">
    <location>
        <begin position="1"/>
        <end position="43"/>
    </location>
</feature>
<evidence type="ECO:0000256" key="2">
    <source>
        <dbReference type="SAM" id="Coils"/>
    </source>
</evidence>
<reference evidence="5" key="1">
    <citation type="journal article" date="2023" name="Mol. Biol. Evol.">
        <title>Third-Generation Sequencing Reveals the Adaptive Role of the Epigenome in Three Deep-Sea Polychaetes.</title>
        <authorList>
            <person name="Perez M."/>
            <person name="Aroh O."/>
            <person name="Sun Y."/>
            <person name="Lan Y."/>
            <person name="Juniper S.K."/>
            <person name="Young C.R."/>
            <person name="Angers B."/>
            <person name="Qian P.Y."/>
        </authorList>
    </citation>
    <scope>NUCLEOTIDE SEQUENCE</scope>
    <source>
        <strain evidence="5">P08H-3</strain>
    </source>
</reference>
<accession>A0AAD9K381</accession>
<feature type="coiled-coil region" evidence="2">
    <location>
        <begin position="368"/>
        <end position="429"/>
    </location>
</feature>
<dbReference type="InterPro" id="IPR047153">
    <property type="entry name" value="TRIM45/56/19-like"/>
</dbReference>
<keyword evidence="1" id="KW-0862">Zinc</keyword>
<gene>
    <name evidence="5" type="ORF">LSH36_72g06046</name>
</gene>
<protein>
    <recommendedName>
        <fullName evidence="4">B box-type domain-containing protein</fullName>
    </recommendedName>
</protein>
<comment type="caution">
    <text evidence="5">The sequence shown here is derived from an EMBL/GenBank/DDBJ whole genome shotgun (WGS) entry which is preliminary data.</text>
</comment>
<evidence type="ECO:0000259" key="4">
    <source>
        <dbReference type="PROSITE" id="PS50119"/>
    </source>
</evidence>
<dbReference type="Gene3D" id="3.30.160.60">
    <property type="entry name" value="Classic Zinc Finger"/>
    <property type="match status" value="1"/>
</dbReference>
<feature type="compositionally biased region" description="Polar residues" evidence="3">
    <location>
        <begin position="10"/>
        <end position="33"/>
    </location>
</feature>
<dbReference type="Proteomes" id="UP001208570">
    <property type="component" value="Unassembled WGS sequence"/>
</dbReference>
<feature type="domain" description="B box-type" evidence="4">
    <location>
        <begin position="112"/>
        <end position="152"/>
    </location>
</feature>
<proteinExistence type="predicted"/>
<evidence type="ECO:0000256" key="3">
    <source>
        <dbReference type="SAM" id="MobiDB-lite"/>
    </source>
</evidence>
<feature type="coiled-coil region" evidence="2">
    <location>
        <begin position="163"/>
        <end position="237"/>
    </location>
</feature>
<evidence type="ECO:0000313" key="6">
    <source>
        <dbReference type="Proteomes" id="UP001208570"/>
    </source>
</evidence>
<dbReference type="SUPFAM" id="SSF57845">
    <property type="entry name" value="B-box zinc-binding domain"/>
    <property type="match status" value="1"/>
</dbReference>
<dbReference type="PROSITE" id="PS50119">
    <property type="entry name" value="ZF_BBOX"/>
    <property type="match status" value="2"/>
</dbReference>
<name>A0AAD9K381_9ANNE</name>
<dbReference type="EMBL" id="JAODUP010000072">
    <property type="protein sequence ID" value="KAK2163922.1"/>
    <property type="molecule type" value="Genomic_DNA"/>
</dbReference>
<feature type="domain" description="B box-type" evidence="4">
    <location>
        <begin position="58"/>
        <end position="99"/>
    </location>
</feature>
<keyword evidence="1" id="KW-0863">Zinc-finger</keyword>
<dbReference type="Pfam" id="PF00643">
    <property type="entry name" value="zf-B_box"/>
    <property type="match status" value="1"/>
</dbReference>
<sequence>MASLKEKQSNEGNVQNESLMSGEVSTEGANQNGCRPKRKTKIAQKPGKRDHGLCAVCCEIGQSSGTTSYCFDCGRTMCEMCDLNHQQISAFKAHAKVSLCVDETQKLCPKKLDALICKDHDRMVRKYCWDCQKPVCNACLARKHHRHTIKTFAIKTAEDQKRFDELQALIQHKMAELEAKMEQIETIKEKHRQNFRMLEEMISSHRDNMCNQVMVQKEQLEAELNRRQDEKKGKLKTLIDKATIAQRVMNSLQIQARIATIRKAKMEASKTDHDEDPSEPQDNQQDPTICKCCNENVTVAESLAAEAEAPQNVGESGGPLAGAAAALDQSQDIESILQSYNFELVPHEDPDVTLAYVRSLSEIVGAHIDSINREVQQTKDEMTSLRFKPGTLDFSIGRIEMPDFKVPDYEQELEEIRQLAEKLKGESVDILADSVSVAEVSIRDLSGAVCENPFK</sequence>